<dbReference type="Pfam" id="PF00732">
    <property type="entry name" value="GMC_oxred_N"/>
    <property type="match status" value="1"/>
</dbReference>
<feature type="domain" description="Glucose-methanol-choline oxidoreductase N-terminal" evidence="10">
    <location>
        <begin position="298"/>
        <end position="312"/>
    </location>
</feature>
<dbReference type="AlphaFoldDB" id="A0A4Q7CXD1"/>
<evidence type="ECO:0000259" key="9">
    <source>
        <dbReference type="PROSITE" id="PS00623"/>
    </source>
</evidence>
<dbReference type="PANTHER" id="PTHR11552:SF147">
    <property type="entry name" value="CHOLINE DEHYDROGENASE, MITOCHONDRIAL"/>
    <property type="match status" value="1"/>
</dbReference>
<sequence length="547" mass="57658">MTLTITRRGAIALGAQAVLVAMTAGAATFASSATRSSSKTKETPRTGKQFDVVIVGGGSAGAVLAARLSADPLRSVLLLDAGPDFAPDRYPAVLTNADLVAASPEYDWHYHSDDSARIGHDIAIPRGRVIGGSSAVNAAVAMRARPADFARWAGRGIEGWAWPEVLSAYRTMENTPTGEDAWHGRTGPFPVRQRTAAQNTISMRAFVAAAESVGLPLVDDFNGARQHGVGPYPLNVINGTRINTGMAYLSADVRARANLTIRGHAEADRVLIERERAIGVLLVDGEIVPAGEVILSAGAIGSPAILLRSGIGPQGHLREMGIATVADLPVGERLQEHPFFFNVYALKTSAIAMTPAGGAIAWTRSQHAAPDDLDLHISGTHLIDPKASPTGGAIVLACAVTLPKSNGSVRLTSRDPRVAPNIRYNFFEQENDLDRMVEAVELSRKIGRSAPFADLVDHEMTPGSSVLEGKALRQNIVNNVAGYQHPTSSVPMGADGDKAAVVNNWGAVRGIAALRVVDASIIPDIPSVATNLTTIMLAERIGAHLTR</sequence>
<feature type="binding site" evidence="6">
    <location>
        <position position="483"/>
    </location>
    <ligand>
        <name>substrate</name>
    </ligand>
</feature>
<dbReference type="PANTHER" id="PTHR11552">
    <property type="entry name" value="GLUCOSE-METHANOL-CHOLINE GMC OXIDOREDUCTASE"/>
    <property type="match status" value="1"/>
</dbReference>
<dbReference type="EMBL" id="SGFE01000148">
    <property type="protein sequence ID" value="RZI18492.1"/>
    <property type="molecule type" value="Genomic_DNA"/>
</dbReference>
<dbReference type="InterPro" id="IPR036188">
    <property type="entry name" value="FAD/NAD-bd_sf"/>
</dbReference>
<dbReference type="RefSeq" id="WP_065883894.1">
    <property type="nucleotide sequence ID" value="NZ_CAXAOR010000036.1"/>
</dbReference>
<evidence type="ECO:0000256" key="4">
    <source>
        <dbReference type="ARBA" id="ARBA00022827"/>
    </source>
</evidence>
<dbReference type="SUPFAM" id="SSF51905">
    <property type="entry name" value="FAD/NAD(P)-binding domain"/>
    <property type="match status" value="1"/>
</dbReference>
<keyword evidence="3 7" id="KW-0285">Flavoprotein</keyword>
<evidence type="ECO:0000256" key="1">
    <source>
        <dbReference type="ARBA" id="ARBA00001974"/>
    </source>
</evidence>
<keyword evidence="4 6" id="KW-0274">FAD</keyword>
<comment type="caution">
    <text evidence="11">The sequence shown here is derived from an EMBL/GenBank/DDBJ whole genome shotgun (WGS) entry which is preliminary data.</text>
</comment>
<feature type="signal peptide" evidence="8">
    <location>
        <begin position="1"/>
        <end position="26"/>
    </location>
</feature>
<dbReference type="GO" id="GO:0050660">
    <property type="term" value="F:flavin adenine dinucleotide binding"/>
    <property type="evidence" value="ECO:0007669"/>
    <property type="project" value="InterPro"/>
</dbReference>
<name>A0A4Q7CXD1_9PSED</name>
<evidence type="ECO:0000256" key="8">
    <source>
        <dbReference type="SAM" id="SignalP"/>
    </source>
</evidence>
<protein>
    <submittedName>
        <fullName evidence="11">Dehydrogenase</fullName>
    </submittedName>
</protein>
<evidence type="ECO:0000313" key="11">
    <source>
        <dbReference type="EMBL" id="RZI18492.1"/>
    </source>
</evidence>
<dbReference type="PROSITE" id="PS00624">
    <property type="entry name" value="GMC_OXRED_2"/>
    <property type="match status" value="1"/>
</dbReference>
<accession>A0A4Q7CXD1</accession>
<dbReference type="PROSITE" id="PS51318">
    <property type="entry name" value="TAT"/>
    <property type="match status" value="1"/>
</dbReference>
<keyword evidence="8" id="KW-0732">Signal</keyword>
<dbReference type="InterPro" id="IPR000172">
    <property type="entry name" value="GMC_OxRdtase_N"/>
</dbReference>
<keyword evidence="5" id="KW-0560">Oxidoreductase</keyword>
<comment type="cofactor">
    <cofactor evidence="1 6">
        <name>FAD</name>
        <dbReference type="ChEBI" id="CHEBI:57692"/>
    </cofactor>
</comment>
<dbReference type="InterPro" id="IPR007867">
    <property type="entry name" value="GMC_OxRtase_C"/>
</dbReference>
<dbReference type="Gene3D" id="3.30.410.40">
    <property type="match status" value="1"/>
</dbReference>
<evidence type="ECO:0000313" key="12">
    <source>
        <dbReference type="Proteomes" id="UP000293369"/>
    </source>
</evidence>
<dbReference type="InterPro" id="IPR006311">
    <property type="entry name" value="TAT_signal"/>
</dbReference>
<evidence type="ECO:0000256" key="2">
    <source>
        <dbReference type="ARBA" id="ARBA00010790"/>
    </source>
</evidence>
<feature type="chain" id="PRO_5020180793" evidence="8">
    <location>
        <begin position="27"/>
        <end position="547"/>
    </location>
</feature>
<evidence type="ECO:0000256" key="7">
    <source>
        <dbReference type="RuleBase" id="RU003968"/>
    </source>
</evidence>
<dbReference type="PIRSF" id="PIRSF000137">
    <property type="entry name" value="Alcohol_oxidase"/>
    <property type="match status" value="1"/>
</dbReference>
<evidence type="ECO:0000256" key="5">
    <source>
        <dbReference type="ARBA" id="ARBA00023002"/>
    </source>
</evidence>
<dbReference type="PROSITE" id="PS00623">
    <property type="entry name" value="GMC_OXRED_1"/>
    <property type="match status" value="1"/>
</dbReference>
<dbReference type="GO" id="GO:0019285">
    <property type="term" value="P:glycine betaine biosynthetic process from choline"/>
    <property type="evidence" value="ECO:0007669"/>
    <property type="project" value="TreeGrafter"/>
</dbReference>
<reference evidence="11 12" key="1">
    <citation type="submission" date="2019-02" db="EMBL/GenBank/DDBJ databases">
        <title>Pseudomonas spp from wheat grain.</title>
        <authorList>
            <person name="Cho G.-S."/>
            <person name="Franz C.M.A.P."/>
        </authorList>
    </citation>
    <scope>NUCLEOTIDE SEQUENCE [LARGE SCALE GENOMIC DNA]</scope>
    <source>
        <strain evidence="11 12">133NRW</strain>
    </source>
</reference>
<evidence type="ECO:0000259" key="10">
    <source>
        <dbReference type="PROSITE" id="PS00624"/>
    </source>
</evidence>
<proteinExistence type="inferred from homology"/>
<feature type="binding site" evidence="6">
    <location>
        <position position="129"/>
    </location>
    <ligand>
        <name>FAD</name>
        <dbReference type="ChEBI" id="CHEBI:57692"/>
    </ligand>
</feature>
<feature type="domain" description="Glucose-methanol-choline oxidoreductase N-terminal" evidence="9">
    <location>
        <begin position="127"/>
        <end position="150"/>
    </location>
</feature>
<organism evidence="11 12">
    <name type="scientific">Pseudomonas orientalis</name>
    <dbReference type="NCBI Taxonomy" id="76758"/>
    <lineage>
        <taxon>Bacteria</taxon>
        <taxon>Pseudomonadati</taxon>
        <taxon>Pseudomonadota</taxon>
        <taxon>Gammaproteobacteria</taxon>
        <taxon>Pseudomonadales</taxon>
        <taxon>Pseudomonadaceae</taxon>
        <taxon>Pseudomonas</taxon>
    </lineage>
</organism>
<gene>
    <name evidence="11" type="ORF">EUX57_28105</name>
</gene>
<evidence type="ECO:0000256" key="3">
    <source>
        <dbReference type="ARBA" id="ARBA00022630"/>
    </source>
</evidence>
<dbReference type="Pfam" id="PF05199">
    <property type="entry name" value="GMC_oxred_C"/>
    <property type="match status" value="1"/>
</dbReference>
<comment type="similarity">
    <text evidence="2 7">Belongs to the GMC oxidoreductase family.</text>
</comment>
<dbReference type="SUPFAM" id="SSF54373">
    <property type="entry name" value="FAD-linked reductases, C-terminal domain"/>
    <property type="match status" value="1"/>
</dbReference>
<feature type="binding site" evidence="6">
    <location>
        <begin position="137"/>
        <end position="140"/>
    </location>
    <ligand>
        <name>FAD</name>
        <dbReference type="ChEBI" id="CHEBI:57692"/>
    </ligand>
</feature>
<dbReference type="GO" id="GO:0016020">
    <property type="term" value="C:membrane"/>
    <property type="evidence" value="ECO:0007669"/>
    <property type="project" value="TreeGrafter"/>
</dbReference>
<dbReference type="InterPro" id="IPR012132">
    <property type="entry name" value="GMC_OxRdtase"/>
</dbReference>
<dbReference type="Proteomes" id="UP000293369">
    <property type="component" value="Unassembled WGS sequence"/>
</dbReference>
<evidence type="ECO:0000256" key="6">
    <source>
        <dbReference type="PIRSR" id="PIRSR000137-2"/>
    </source>
</evidence>
<dbReference type="Gene3D" id="3.50.50.60">
    <property type="entry name" value="FAD/NAD(P)-binding domain"/>
    <property type="match status" value="1"/>
</dbReference>
<dbReference type="GO" id="GO:0008812">
    <property type="term" value="F:choline dehydrogenase activity"/>
    <property type="evidence" value="ECO:0007669"/>
    <property type="project" value="TreeGrafter"/>
</dbReference>